<dbReference type="EMBL" id="JACBZN010000001">
    <property type="protein sequence ID" value="NYI38286.1"/>
    <property type="molecule type" value="Genomic_DNA"/>
</dbReference>
<evidence type="ECO:0000313" key="6">
    <source>
        <dbReference type="Proteomes" id="UP000659061"/>
    </source>
</evidence>
<evidence type="ECO:0000256" key="1">
    <source>
        <dbReference type="SAM" id="MobiDB-lite"/>
    </source>
</evidence>
<reference evidence="3" key="2">
    <citation type="submission" date="2020-09" db="EMBL/GenBank/DDBJ databases">
        <title>Novel species in genus Aeromicrobium.</title>
        <authorList>
            <person name="Zhang G."/>
        </authorList>
    </citation>
    <scope>NUCLEOTIDE SEQUENCE</scope>
    <source>
        <strain evidence="3">SSW1-57</strain>
    </source>
</reference>
<keyword evidence="2" id="KW-0812">Transmembrane</keyword>
<gene>
    <name evidence="4" type="ORF">BJ975_001661</name>
    <name evidence="3" type="ORF">IDH50_11685</name>
</gene>
<dbReference type="EMBL" id="JACWMT010000002">
    <property type="protein sequence ID" value="MBD1270895.1"/>
    <property type="molecule type" value="Genomic_DNA"/>
</dbReference>
<dbReference type="Pfam" id="PF11292">
    <property type="entry name" value="DUF3093"/>
    <property type="match status" value="1"/>
</dbReference>
<sequence length="176" mass="18783">MQKTPERHRERLVAPGLWWGGVVVASVSVGWLLLVATSPFVAAGVGLLTLLIAGAGLWRYGSLLVTAEPGRLRAGDAHLEAPDLGTVEALDPASWRAALDRAGTDRAFLLTRPWIDRGVRVEVADPADPTPYWLVSTRRPDALSRAVGQTGAPTDTGDPTDERTIDGQEARDEGDA</sequence>
<dbReference type="Proteomes" id="UP000587211">
    <property type="component" value="Unassembled WGS sequence"/>
</dbReference>
<comment type="caution">
    <text evidence="3">The sequence shown here is derived from an EMBL/GenBank/DDBJ whole genome shotgun (WGS) entry which is preliminary data.</text>
</comment>
<feature type="transmembrane region" description="Helical" evidence="2">
    <location>
        <begin position="40"/>
        <end position="61"/>
    </location>
</feature>
<feature type="transmembrane region" description="Helical" evidence="2">
    <location>
        <begin position="12"/>
        <end position="34"/>
    </location>
</feature>
<organism evidence="3 6">
    <name type="scientific">Aeromicrobium tamlense</name>
    <dbReference type="NCBI Taxonomy" id="375541"/>
    <lineage>
        <taxon>Bacteria</taxon>
        <taxon>Bacillati</taxon>
        <taxon>Actinomycetota</taxon>
        <taxon>Actinomycetes</taxon>
        <taxon>Propionibacteriales</taxon>
        <taxon>Nocardioidaceae</taxon>
        <taxon>Aeromicrobium</taxon>
    </lineage>
</organism>
<feature type="region of interest" description="Disordered" evidence="1">
    <location>
        <begin position="143"/>
        <end position="176"/>
    </location>
</feature>
<dbReference type="RefSeq" id="WP_179424855.1">
    <property type="nucleotide sequence ID" value="NZ_BAAAMP010000001.1"/>
</dbReference>
<proteinExistence type="predicted"/>
<dbReference type="InterPro" id="IPR021443">
    <property type="entry name" value="DUF3093"/>
</dbReference>
<evidence type="ECO:0000313" key="5">
    <source>
        <dbReference type="Proteomes" id="UP000587211"/>
    </source>
</evidence>
<keyword evidence="2" id="KW-1133">Transmembrane helix</keyword>
<feature type="compositionally biased region" description="Basic and acidic residues" evidence="1">
    <location>
        <begin position="160"/>
        <end position="176"/>
    </location>
</feature>
<keyword evidence="5" id="KW-1185">Reference proteome</keyword>
<dbReference type="Proteomes" id="UP000659061">
    <property type="component" value="Unassembled WGS sequence"/>
</dbReference>
<evidence type="ECO:0000313" key="4">
    <source>
        <dbReference type="EMBL" id="NYI38286.1"/>
    </source>
</evidence>
<dbReference type="AlphaFoldDB" id="A0A8I0FXP5"/>
<keyword evidence="2" id="KW-0472">Membrane</keyword>
<protein>
    <submittedName>
        <fullName evidence="3">DUF3093 domain-containing protein</fullName>
    </submittedName>
</protein>
<evidence type="ECO:0000313" key="3">
    <source>
        <dbReference type="EMBL" id="MBD1270895.1"/>
    </source>
</evidence>
<reference evidence="4 5" key="1">
    <citation type="submission" date="2020-07" db="EMBL/GenBank/DDBJ databases">
        <title>Sequencing the genomes of 1000 actinobacteria strains.</title>
        <authorList>
            <person name="Klenk H.-P."/>
        </authorList>
    </citation>
    <scope>NUCLEOTIDE SEQUENCE [LARGE SCALE GENOMIC DNA]</scope>
    <source>
        <strain evidence="4 5">DSM 19087</strain>
    </source>
</reference>
<name>A0A8I0FXP5_9ACTN</name>
<accession>A0A8I0FXP5</accession>
<evidence type="ECO:0000256" key="2">
    <source>
        <dbReference type="SAM" id="Phobius"/>
    </source>
</evidence>